<evidence type="ECO:0000256" key="1">
    <source>
        <dbReference type="SAM" id="Phobius"/>
    </source>
</evidence>
<dbReference type="GO" id="GO:0019867">
    <property type="term" value="C:outer membrane"/>
    <property type="evidence" value="ECO:0007669"/>
    <property type="project" value="InterPro"/>
</dbReference>
<dbReference type="Proteomes" id="UP000018719">
    <property type="component" value="Unassembled WGS sequence"/>
</dbReference>
<dbReference type="GO" id="GO:0043165">
    <property type="term" value="P:Gram-negative-bacterium-type cell outer membrane assembly"/>
    <property type="evidence" value="ECO:0007669"/>
    <property type="project" value="InterPro"/>
</dbReference>
<gene>
    <name evidence="2" type="ORF">LEP1GSC047_2422</name>
</gene>
<dbReference type="InterPro" id="IPR007485">
    <property type="entry name" value="LPS_assembly_LptE"/>
</dbReference>
<feature type="transmembrane region" description="Helical" evidence="1">
    <location>
        <begin position="33"/>
        <end position="51"/>
    </location>
</feature>
<dbReference type="AlphaFoldDB" id="V6HEG2"/>
<name>V6HEG2_9LEPT</name>
<proteinExistence type="predicted"/>
<protein>
    <recommendedName>
        <fullName evidence="4">LPS export system outer membrane protein LptE</fullName>
    </recommendedName>
</protein>
<sequence>MRIQRSFGRNVKQESWNFLAAERETVSLKDMRLLLLVPIFGIVLNGCAYFAREPGNPPKINGIPIPDSQRTVYVQNFRNNSYGIGLHTQLSDLVKQEINNRGRFIQTREKSLAAYRIYGEISHYQQVGALLDQGGQLLSREMLIICKVELQKAGGERIPLERSEIPARVIYSDQVGYIETEAQAQTRALRILSVRISEELERAWYYSISGKIDE</sequence>
<keyword evidence="1" id="KW-0472">Membrane</keyword>
<dbReference type="EMBL" id="AHMM02000006">
    <property type="protein sequence ID" value="EQA38437.1"/>
    <property type="molecule type" value="Genomic_DNA"/>
</dbReference>
<keyword evidence="1" id="KW-0812">Transmembrane</keyword>
<evidence type="ECO:0000313" key="2">
    <source>
        <dbReference type="EMBL" id="EQA38437.1"/>
    </source>
</evidence>
<reference evidence="2 3" key="1">
    <citation type="submission" date="2013-05" db="EMBL/GenBank/DDBJ databases">
        <authorList>
            <person name="Harkins D.M."/>
            <person name="Durkin A.S."/>
            <person name="Brinkac L.M."/>
            <person name="Haft D.H."/>
            <person name="Selengut J.D."/>
            <person name="Sanka R."/>
            <person name="DePew J."/>
            <person name="Purushe J."/>
            <person name="Hartskeerl R.A."/>
            <person name="Ahmed A."/>
            <person name="van der Linden H."/>
            <person name="Goris M.G.A."/>
            <person name="Vinetz J.M."/>
            <person name="Sutton G.G."/>
            <person name="Nierman W.C."/>
            <person name="Fouts D.E."/>
        </authorList>
    </citation>
    <scope>NUCLEOTIDE SEQUENCE [LARGE SCALE GENOMIC DNA]</scope>
    <source>
        <strain evidence="2 3">10</strain>
    </source>
</reference>
<dbReference type="STRING" id="1049790.LEP1GSC047_2422"/>
<dbReference type="Pfam" id="PF04390">
    <property type="entry name" value="LptE"/>
    <property type="match status" value="1"/>
</dbReference>
<keyword evidence="1" id="KW-1133">Transmembrane helix</keyword>
<evidence type="ECO:0008006" key="4">
    <source>
        <dbReference type="Google" id="ProtNLM"/>
    </source>
</evidence>
<evidence type="ECO:0000313" key="3">
    <source>
        <dbReference type="Proteomes" id="UP000018719"/>
    </source>
</evidence>
<accession>V6HEG2</accession>
<organism evidence="2 3">
    <name type="scientific">Leptospira inadai serovar Lyme str. 10</name>
    <dbReference type="NCBI Taxonomy" id="1049790"/>
    <lineage>
        <taxon>Bacteria</taxon>
        <taxon>Pseudomonadati</taxon>
        <taxon>Spirochaetota</taxon>
        <taxon>Spirochaetia</taxon>
        <taxon>Leptospirales</taxon>
        <taxon>Leptospiraceae</taxon>
        <taxon>Leptospira</taxon>
    </lineage>
</organism>
<comment type="caution">
    <text evidence="2">The sequence shown here is derived from an EMBL/GenBank/DDBJ whole genome shotgun (WGS) entry which is preliminary data.</text>
</comment>